<dbReference type="PROSITE" id="PS01090">
    <property type="entry name" value="TATD_2"/>
    <property type="match status" value="1"/>
</dbReference>
<dbReference type="EMBL" id="HG937516">
    <property type="protein sequence ID" value="CDN40380.1"/>
    <property type="molecule type" value="Genomic_DNA"/>
</dbReference>
<keyword evidence="2" id="KW-0378">Hydrolase</keyword>
<name>A0A292IHL2_9MOLU</name>
<dbReference type="SUPFAM" id="SSF51556">
    <property type="entry name" value="Metallo-dependent hydrolases"/>
    <property type="match status" value="1"/>
</dbReference>
<dbReference type="InterPro" id="IPR018228">
    <property type="entry name" value="DNase_TatD-rel_CS"/>
</dbReference>
<feature type="binding site" evidence="3">
    <location>
        <position position="95"/>
    </location>
    <ligand>
        <name>a divalent metal cation</name>
        <dbReference type="ChEBI" id="CHEBI:60240"/>
        <label>1</label>
    </ligand>
</feature>
<dbReference type="GO" id="GO:0046872">
    <property type="term" value="F:metal ion binding"/>
    <property type="evidence" value="ECO:0007669"/>
    <property type="project" value="UniProtKB-KW"/>
</dbReference>
<dbReference type="InterPro" id="IPR001130">
    <property type="entry name" value="TatD-like"/>
</dbReference>
<dbReference type="InterPro" id="IPR015991">
    <property type="entry name" value="TatD/YcfH-like"/>
</dbReference>
<dbReference type="PANTHER" id="PTHR46124">
    <property type="entry name" value="D-AMINOACYL-TRNA DEACYLASE"/>
    <property type="match status" value="1"/>
</dbReference>
<evidence type="ECO:0000313" key="5">
    <source>
        <dbReference type="Proteomes" id="UP000261764"/>
    </source>
</evidence>
<dbReference type="RefSeq" id="WP_343251724.1">
    <property type="nucleotide sequence ID" value="NZ_HG937516.1"/>
</dbReference>
<feature type="binding site" evidence="3">
    <location>
        <position position="9"/>
    </location>
    <ligand>
        <name>a divalent metal cation</name>
        <dbReference type="ChEBI" id="CHEBI:60240"/>
        <label>1</label>
    </ligand>
</feature>
<dbReference type="KEGG" id="mamp:MAMA39_02560"/>
<dbReference type="InterPro" id="IPR032466">
    <property type="entry name" value="Metal_Hydrolase"/>
</dbReference>
<feature type="binding site" evidence="3">
    <location>
        <position position="131"/>
    </location>
    <ligand>
        <name>a divalent metal cation</name>
        <dbReference type="ChEBI" id="CHEBI:60240"/>
        <label>2</label>
    </ligand>
</feature>
<gene>
    <name evidence="4" type="ORF">MAMA39_02560</name>
</gene>
<protein>
    <submittedName>
        <fullName evidence="4">Uncharacterized protein</fullName>
    </submittedName>
</protein>
<dbReference type="PANTHER" id="PTHR46124:SF2">
    <property type="entry name" value="D-AMINOACYL-TRNA DEACYLASE"/>
    <property type="match status" value="1"/>
</dbReference>
<dbReference type="GO" id="GO:0004536">
    <property type="term" value="F:DNA nuclease activity"/>
    <property type="evidence" value="ECO:0007669"/>
    <property type="project" value="InterPro"/>
</dbReference>
<dbReference type="AlphaFoldDB" id="A0A292IHL2"/>
<dbReference type="Gene3D" id="3.20.20.140">
    <property type="entry name" value="Metal-dependent hydrolases"/>
    <property type="match status" value="1"/>
</dbReference>
<feature type="binding site" evidence="3">
    <location>
        <position position="209"/>
    </location>
    <ligand>
        <name>a divalent metal cation</name>
        <dbReference type="ChEBI" id="CHEBI:60240"/>
        <label>1</label>
    </ligand>
</feature>
<evidence type="ECO:0000313" key="4">
    <source>
        <dbReference type="EMBL" id="CDN40380.1"/>
    </source>
</evidence>
<dbReference type="GO" id="GO:0016788">
    <property type="term" value="F:hydrolase activity, acting on ester bonds"/>
    <property type="evidence" value="ECO:0007669"/>
    <property type="project" value="InterPro"/>
</dbReference>
<dbReference type="PIRSF" id="PIRSF005902">
    <property type="entry name" value="DNase_TatD"/>
    <property type="match status" value="1"/>
</dbReference>
<dbReference type="CDD" id="cd01310">
    <property type="entry name" value="TatD_DNAse"/>
    <property type="match status" value="1"/>
</dbReference>
<evidence type="ECO:0000256" key="1">
    <source>
        <dbReference type="ARBA" id="ARBA00022723"/>
    </source>
</evidence>
<dbReference type="GO" id="GO:0005829">
    <property type="term" value="C:cytosol"/>
    <property type="evidence" value="ECO:0007669"/>
    <property type="project" value="TreeGrafter"/>
</dbReference>
<sequence>MKLYDTHCHLMVEPLLTINDLVLNTAIEKKIFMNVVGFDLVSSKQAIEYAANYDFIKACVAIHPNDVQNHDLQDSKNTLENWCKIYRKQIVGIGECGLDFHYSTEFKNQQYEFLKMQLNLAVAFNLPLMLHVRDAHDEIVNFLKKYSLKIPVIFHCFSQDERIAKLILYELNHLDIYFSIPGIITFKNAISAQEAVKQLPLERLLVESDAPWLAPTPFRGKTNQPSYVEYTIRQIGLLKKIDPETVATITFNNACKIFLKR</sequence>
<evidence type="ECO:0000256" key="2">
    <source>
        <dbReference type="ARBA" id="ARBA00022801"/>
    </source>
</evidence>
<proteinExistence type="predicted"/>
<keyword evidence="5" id="KW-1185">Reference proteome</keyword>
<feature type="binding site" evidence="3">
    <location>
        <position position="155"/>
    </location>
    <ligand>
        <name>a divalent metal cation</name>
        <dbReference type="ChEBI" id="CHEBI:60240"/>
        <label>2</label>
    </ligand>
</feature>
<organism evidence="4 5">
    <name type="scientific">Mycoplasma amphoriforme A39</name>
    <dbReference type="NCBI Taxonomy" id="572419"/>
    <lineage>
        <taxon>Bacteria</taxon>
        <taxon>Bacillati</taxon>
        <taxon>Mycoplasmatota</taxon>
        <taxon>Mollicutes</taxon>
        <taxon>Mycoplasmataceae</taxon>
        <taxon>Mycoplasma</taxon>
    </lineage>
</organism>
<feature type="binding site" evidence="3">
    <location>
        <position position="7"/>
    </location>
    <ligand>
        <name>a divalent metal cation</name>
        <dbReference type="ChEBI" id="CHEBI:60240"/>
        <label>1</label>
    </ligand>
</feature>
<dbReference type="Proteomes" id="UP000261764">
    <property type="component" value="Chromosome I"/>
</dbReference>
<keyword evidence="1 3" id="KW-0479">Metal-binding</keyword>
<dbReference type="NCBIfam" id="TIGR00010">
    <property type="entry name" value="YchF/TatD family DNA exonuclease"/>
    <property type="match status" value="1"/>
</dbReference>
<accession>A0A292IHL2</accession>
<dbReference type="Pfam" id="PF01026">
    <property type="entry name" value="TatD_DNase"/>
    <property type="match status" value="1"/>
</dbReference>
<reference evidence="4 5" key="1">
    <citation type="journal article" date="2015" name="Clin. Infect. Dis.">
        <title>Genomic Investigations unmask Mycoplasma amphoriforme, a new respiratory pathogen.</title>
        <authorList>
            <person name="Gillespie S.H."/>
            <person name="Ling C.L."/>
            <person name="Oravcova K."/>
            <person name="Pinheiro M."/>
            <person name="Wells L."/>
            <person name="Bryant J.M."/>
            <person name="McHugh T.D."/>
            <person name="Bebear C."/>
            <person name="Webster D."/>
            <person name="Harris S.R."/>
            <person name="Seth-Smith H.M."/>
            <person name="Thomson N.R."/>
        </authorList>
    </citation>
    <scope>NUCLEOTIDE SEQUENCE [LARGE SCALE GENOMIC DNA]</scope>
    <source>
        <strain evidence="4 5">A39</strain>
    </source>
</reference>
<evidence type="ECO:0000256" key="3">
    <source>
        <dbReference type="PIRSR" id="PIRSR005902-1"/>
    </source>
</evidence>
<dbReference type="FunFam" id="3.20.20.140:FF:000005">
    <property type="entry name" value="TatD family hydrolase"/>
    <property type="match status" value="1"/>
</dbReference>